<evidence type="ECO:0000313" key="2">
    <source>
        <dbReference type="Proteomes" id="UP000190797"/>
    </source>
</evidence>
<reference evidence="2" key="1">
    <citation type="journal article" date="2017" name="Med. Chem. Commun.">
        <title>Nonomuraea sp. ATCC 55076 harbours the largest actinomycete chromosome to date and the kistamicin biosynthetic gene cluster.</title>
        <authorList>
            <person name="Nazari B."/>
            <person name="Forneris C.C."/>
            <person name="Gibson M.I."/>
            <person name="Moon K."/>
            <person name="Schramma K.R."/>
            <person name="Seyedsayamdost M.R."/>
        </authorList>
    </citation>
    <scope>NUCLEOTIDE SEQUENCE [LARGE SCALE GENOMIC DNA]</scope>
    <source>
        <strain evidence="2">ATCC 55076</strain>
    </source>
</reference>
<name>A0A1V0AFE0_9ACTN</name>
<dbReference type="EMBL" id="CP017717">
    <property type="protein sequence ID" value="AQZ68916.1"/>
    <property type="molecule type" value="Genomic_DNA"/>
</dbReference>
<keyword evidence="2" id="KW-1185">Reference proteome</keyword>
<sequence length="137" mass="14460">MQGALGGELFEQGTGAEFVEARQGRLAQDRLQIASAVEALDPLADGWGQAAQRDRTKGVCAELQGALIAEDASQGGLHTWPHGGKVSMPEQDPERVRCRLWITSANVSPPCGNSRPVVMTLATQAGVQPGDATGRRN</sequence>
<evidence type="ECO:0000313" key="1">
    <source>
        <dbReference type="EMBL" id="AQZ68916.1"/>
    </source>
</evidence>
<dbReference type="Proteomes" id="UP000190797">
    <property type="component" value="Chromosome"/>
</dbReference>
<dbReference type="KEGG" id="noa:BKM31_52250"/>
<organism evidence="1 2">
    <name type="scientific">[Actinomadura] parvosata subsp. kistnae</name>
    <dbReference type="NCBI Taxonomy" id="1909395"/>
    <lineage>
        <taxon>Bacteria</taxon>
        <taxon>Bacillati</taxon>
        <taxon>Actinomycetota</taxon>
        <taxon>Actinomycetes</taxon>
        <taxon>Streptosporangiales</taxon>
        <taxon>Streptosporangiaceae</taxon>
        <taxon>Nonomuraea</taxon>
    </lineage>
</organism>
<proteinExistence type="predicted"/>
<dbReference type="AlphaFoldDB" id="A0A1V0AFE0"/>
<gene>
    <name evidence="1" type="ORF">BKM31_52250</name>
</gene>
<protein>
    <submittedName>
        <fullName evidence="1">Uncharacterized protein</fullName>
    </submittedName>
</protein>
<accession>A0A1V0AFE0</accession>